<dbReference type="Gene3D" id="3.30.70.330">
    <property type="match status" value="1"/>
</dbReference>
<evidence type="ECO:0000259" key="4">
    <source>
        <dbReference type="PROSITE" id="PS50102"/>
    </source>
</evidence>
<dbReference type="PANTHER" id="PTHR19965:SF35">
    <property type="entry name" value="RNA ANNEALING PROTEIN YRA1"/>
    <property type="match status" value="1"/>
</dbReference>
<dbReference type="SMART" id="SM00360">
    <property type="entry name" value="RRM"/>
    <property type="match status" value="1"/>
</dbReference>
<evidence type="ECO:0000313" key="5">
    <source>
        <dbReference type="EMBL" id="SBT79760.1"/>
    </source>
</evidence>
<dbReference type="Proteomes" id="UP000219799">
    <property type="component" value="Chromosome 11"/>
</dbReference>
<dbReference type="InterPro" id="IPR051229">
    <property type="entry name" value="ALYREF_mRNA_export"/>
</dbReference>
<evidence type="ECO:0000313" key="8">
    <source>
        <dbReference type="Proteomes" id="UP000219813"/>
    </source>
</evidence>
<dbReference type="GO" id="GO:0005634">
    <property type="term" value="C:nucleus"/>
    <property type="evidence" value="ECO:0007669"/>
    <property type="project" value="TreeGrafter"/>
</dbReference>
<dbReference type="OMA" id="KMEIMHR"/>
<dbReference type="InterPro" id="IPR035979">
    <property type="entry name" value="RBD_domain_sf"/>
</dbReference>
<dbReference type="Proteomes" id="UP000219813">
    <property type="component" value="Chromosome 11"/>
</dbReference>
<evidence type="ECO:0000256" key="1">
    <source>
        <dbReference type="ARBA" id="ARBA00022884"/>
    </source>
</evidence>
<accession>A0A1D3SMW2</accession>
<feature type="domain" description="RRM" evidence="4">
    <location>
        <begin position="68"/>
        <end position="145"/>
    </location>
</feature>
<keyword evidence="8" id="KW-1185">Reference proteome</keyword>
<dbReference type="EMBL" id="LT594499">
    <property type="protein sequence ID" value="SBT79760.1"/>
    <property type="molecule type" value="Genomic_DNA"/>
</dbReference>
<gene>
    <name evidence="5" type="primary">PmlGA01_110035800</name>
    <name evidence="6" type="synonym">PmUG01_11047500</name>
    <name evidence="5" type="ORF">PMLGA01_110035800</name>
    <name evidence="6" type="ORF">PMUG01_11047500</name>
</gene>
<dbReference type="EMBL" id="LT594632">
    <property type="protein sequence ID" value="SCO93222.1"/>
    <property type="molecule type" value="Genomic_DNA"/>
</dbReference>
<sequence length="160" mass="19215">MREFKRYNHDERHHRKHYNRSYGKYNNSNRNDENKTNSHYNRINKNNGRGPYNNYDERIAGNERNSQVRVMISNLDYTISKNDLVELFSNVCKVVNAWINYDHTDRSDGTAVCIFENISDAQKAIDKYDGSEIEGLSMKMEIMHRRNYGYRKKYKSRCPW</sequence>
<dbReference type="InterPro" id="IPR012677">
    <property type="entry name" value="Nucleotide-bd_a/b_plait_sf"/>
</dbReference>
<organism evidence="5 7">
    <name type="scientific">Plasmodium malariae</name>
    <dbReference type="NCBI Taxonomy" id="5858"/>
    <lineage>
        <taxon>Eukaryota</taxon>
        <taxon>Sar</taxon>
        <taxon>Alveolata</taxon>
        <taxon>Apicomplexa</taxon>
        <taxon>Aconoidasida</taxon>
        <taxon>Haemosporida</taxon>
        <taxon>Plasmodiidae</taxon>
        <taxon>Plasmodium</taxon>
        <taxon>Plasmodium (Plasmodium)</taxon>
    </lineage>
</organism>
<protein>
    <submittedName>
        <fullName evidence="5">RNA and export factor binding protein, putative</fullName>
    </submittedName>
</protein>
<dbReference type="GO" id="GO:0003729">
    <property type="term" value="F:mRNA binding"/>
    <property type="evidence" value="ECO:0007669"/>
    <property type="project" value="TreeGrafter"/>
</dbReference>
<dbReference type="PROSITE" id="PS50102">
    <property type="entry name" value="RRM"/>
    <property type="match status" value="1"/>
</dbReference>
<name>A0A1C3KZU7_PLAMA</name>
<evidence type="ECO:0000313" key="7">
    <source>
        <dbReference type="Proteomes" id="UP000219799"/>
    </source>
</evidence>
<keyword evidence="1 2" id="KW-0694">RNA-binding</keyword>
<dbReference type="VEuPathDB" id="PlasmoDB:PmUG01_11047500"/>
<dbReference type="InterPro" id="IPR000504">
    <property type="entry name" value="RRM_dom"/>
</dbReference>
<dbReference type="OrthoDB" id="1049195at2759"/>
<dbReference type="Pfam" id="PF00076">
    <property type="entry name" value="RRM_1"/>
    <property type="match status" value="1"/>
</dbReference>
<evidence type="ECO:0000313" key="6">
    <source>
        <dbReference type="EMBL" id="SCO93222.1"/>
    </source>
</evidence>
<feature type="region of interest" description="Disordered" evidence="3">
    <location>
        <begin position="1"/>
        <end position="54"/>
    </location>
</feature>
<dbReference type="PANTHER" id="PTHR19965">
    <property type="entry name" value="RNA AND EXPORT FACTOR BINDING PROTEIN"/>
    <property type="match status" value="1"/>
</dbReference>
<feature type="compositionally biased region" description="Basic and acidic residues" evidence="3">
    <location>
        <begin position="1"/>
        <end position="11"/>
    </location>
</feature>
<evidence type="ECO:0000256" key="2">
    <source>
        <dbReference type="PROSITE-ProRule" id="PRU00176"/>
    </source>
</evidence>
<dbReference type="GO" id="GO:0006406">
    <property type="term" value="P:mRNA export from nucleus"/>
    <property type="evidence" value="ECO:0007669"/>
    <property type="project" value="TreeGrafter"/>
</dbReference>
<dbReference type="CDD" id="cd12418">
    <property type="entry name" value="RRM_Aly_REF_like"/>
    <property type="match status" value="1"/>
</dbReference>
<evidence type="ECO:0000256" key="3">
    <source>
        <dbReference type="SAM" id="MobiDB-lite"/>
    </source>
</evidence>
<dbReference type="AlphaFoldDB" id="A0A1C3KZU7"/>
<feature type="compositionally biased region" description="Polar residues" evidence="3">
    <location>
        <begin position="37"/>
        <end position="47"/>
    </location>
</feature>
<proteinExistence type="predicted"/>
<dbReference type="SUPFAM" id="SSF54928">
    <property type="entry name" value="RNA-binding domain, RBD"/>
    <property type="match status" value="1"/>
</dbReference>
<accession>A0A1C3KZU7</accession>
<reference evidence="7 8" key="1">
    <citation type="submission" date="2016-06" db="EMBL/GenBank/DDBJ databases">
        <authorList>
            <consortium name="Pathogen Informatics"/>
        </authorList>
    </citation>
    <scope>NUCLEOTIDE SEQUENCE [LARGE SCALE GENOMIC DNA]</scope>
    <source>
        <strain evidence="5">PmlGA01</strain>
    </source>
</reference>